<gene>
    <name evidence="2" type="ORF">MCNS_33430</name>
</gene>
<dbReference type="AlphaFoldDB" id="A0A7I7YES0"/>
<dbReference type="Proteomes" id="UP000467385">
    <property type="component" value="Chromosome"/>
</dbReference>
<protein>
    <recommendedName>
        <fullName evidence="1">Dual OB-containing domain-containing protein</fullName>
    </recommendedName>
</protein>
<organism evidence="2 3">
    <name type="scientific">Mycobacterium conspicuum</name>
    <dbReference type="NCBI Taxonomy" id="44010"/>
    <lineage>
        <taxon>Bacteria</taxon>
        <taxon>Bacillati</taxon>
        <taxon>Actinomycetota</taxon>
        <taxon>Actinomycetes</taxon>
        <taxon>Mycobacteriales</taxon>
        <taxon>Mycobacteriaceae</taxon>
        <taxon>Mycobacterium</taxon>
    </lineage>
</organism>
<reference evidence="2 3" key="1">
    <citation type="journal article" date="2019" name="Emerg. Microbes Infect.">
        <title>Comprehensive subspecies identification of 175 nontuberculous mycobacteria species based on 7547 genomic profiles.</title>
        <authorList>
            <person name="Matsumoto Y."/>
            <person name="Kinjo T."/>
            <person name="Motooka D."/>
            <person name="Nabeya D."/>
            <person name="Jung N."/>
            <person name="Uechi K."/>
            <person name="Horii T."/>
            <person name="Iida T."/>
            <person name="Fujita J."/>
            <person name="Nakamura S."/>
        </authorList>
    </citation>
    <scope>NUCLEOTIDE SEQUENCE [LARGE SCALE GENOMIC DNA]</scope>
    <source>
        <strain evidence="2 3">JCM 14738</strain>
    </source>
</reference>
<sequence>MTEAKTIVCLANSRKMSGRCVAGIVVAHDRAKWIRPISSRPNHEVSEYERQYEDGSDPQVLDIVSVPLIEARPHSYQSENWLLDPEYYWKKTGRAEWDRLLAFEERPASLWINGYSTYHGVNDRVPERQARTLTHSLKLIRVDRVTLRVHCPGAAFGNPKRVVQAGFEYSGCDYSLRVTDPVYERKYLAESDGNYTLGEAFLTISLGEPYDGYVYKLVAAIIERATSTGSGR</sequence>
<evidence type="ECO:0000313" key="2">
    <source>
        <dbReference type="EMBL" id="BBZ40280.1"/>
    </source>
</evidence>
<dbReference type="OrthoDB" id="128352at2"/>
<dbReference type="Pfam" id="PF22557">
    <property type="entry name" value="DuOB"/>
    <property type="match status" value="1"/>
</dbReference>
<name>A0A7I7YES0_9MYCO</name>
<keyword evidence="3" id="KW-1185">Reference proteome</keyword>
<evidence type="ECO:0000313" key="3">
    <source>
        <dbReference type="Proteomes" id="UP000467385"/>
    </source>
</evidence>
<accession>A0A7I7YES0</accession>
<dbReference type="EMBL" id="AP022613">
    <property type="protein sequence ID" value="BBZ40280.1"/>
    <property type="molecule type" value="Genomic_DNA"/>
</dbReference>
<dbReference type="InterPro" id="IPR054335">
    <property type="entry name" value="DuOB_dom"/>
</dbReference>
<feature type="domain" description="Dual OB-containing" evidence="1">
    <location>
        <begin position="5"/>
        <end position="221"/>
    </location>
</feature>
<evidence type="ECO:0000259" key="1">
    <source>
        <dbReference type="Pfam" id="PF22557"/>
    </source>
</evidence>
<proteinExistence type="predicted"/>